<comment type="caution">
    <text evidence="1">The sequence shown here is derived from an EMBL/GenBank/DDBJ whole genome shotgun (WGS) entry which is preliminary data.</text>
</comment>
<accession>F2BE07</accession>
<name>F2BE07_9NEIS</name>
<evidence type="ECO:0000313" key="2">
    <source>
        <dbReference type="Proteomes" id="UP000004105"/>
    </source>
</evidence>
<dbReference type="AlphaFoldDB" id="F2BE07"/>
<dbReference type="EMBL" id="AFAY01000042">
    <property type="protein sequence ID" value="EGF10326.1"/>
    <property type="molecule type" value="Genomic_DNA"/>
</dbReference>
<dbReference type="HOGENOM" id="CLU_3236433_0_0_4"/>
<evidence type="ECO:0000313" key="1">
    <source>
        <dbReference type="EMBL" id="EGF10326.1"/>
    </source>
</evidence>
<protein>
    <submittedName>
        <fullName evidence="1">Uncharacterized protein</fullName>
    </submittedName>
</protein>
<gene>
    <name evidence="1" type="ORF">HMPREF9123_1963</name>
</gene>
<reference evidence="1 2" key="1">
    <citation type="submission" date="2011-02" db="EMBL/GenBank/DDBJ databases">
        <authorList>
            <person name="Muzny D."/>
            <person name="Qin X."/>
            <person name="Deng J."/>
            <person name="Jiang H."/>
            <person name="Liu Y."/>
            <person name="Qu J."/>
            <person name="Song X.-Z."/>
            <person name="Zhang L."/>
            <person name="Thornton R."/>
            <person name="Coyle M."/>
            <person name="Francisco L."/>
            <person name="Jackson L."/>
            <person name="Javaid M."/>
            <person name="Korchina V."/>
            <person name="Kovar C."/>
            <person name="Mata R."/>
            <person name="Mathew T."/>
            <person name="Ngo R."/>
            <person name="Nguyen L."/>
            <person name="Nguyen N."/>
            <person name="Okwuonu G."/>
            <person name="Ongeri F."/>
            <person name="Pham C."/>
            <person name="Simmons D."/>
            <person name="Wilczek-Boney K."/>
            <person name="Hale W."/>
            <person name="Jakkamsetti A."/>
            <person name="Pham P."/>
            <person name="Ruth R."/>
            <person name="San Lucas F."/>
            <person name="Warren J."/>
            <person name="Zhang J."/>
            <person name="Zhao Z."/>
            <person name="Zhou C."/>
            <person name="Zhu D."/>
            <person name="Lee S."/>
            <person name="Bess C."/>
            <person name="Blankenburg K."/>
            <person name="Forbes L."/>
            <person name="Fu Q."/>
            <person name="Gubbala S."/>
            <person name="Hirani K."/>
            <person name="Jayaseelan J.C."/>
            <person name="Lara F."/>
            <person name="Munidasa M."/>
            <person name="Palculict T."/>
            <person name="Patil S."/>
            <person name="Pu L.-L."/>
            <person name="Saada N."/>
            <person name="Tang L."/>
            <person name="Weissenberger G."/>
            <person name="Zhu Y."/>
            <person name="Hemphill L."/>
            <person name="Shang Y."/>
            <person name="Youmans B."/>
            <person name="Ayvaz T."/>
            <person name="Ross M."/>
            <person name="Santibanez J."/>
            <person name="Aqrawi P."/>
            <person name="Gross S."/>
            <person name="Joshi V."/>
            <person name="Fowler G."/>
            <person name="Nazareth L."/>
            <person name="Reid J."/>
            <person name="Worley K."/>
            <person name="Petrosino J."/>
            <person name="Highlander S."/>
            <person name="Gibbs R."/>
        </authorList>
    </citation>
    <scope>NUCLEOTIDE SEQUENCE [LARGE SCALE GENOMIC DNA]</scope>
    <source>
        <strain evidence="1 2">ATCC BAA-1200</strain>
    </source>
</reference>
<dbReference type="Proteomes" id="UP000004105">
    <property type="component" value="Unassembled WGS sequence"/>
</dbReference>
<proteinExistence type="predicted"/>
<organism evidence="1 2">
    <name type="scientific">Neisseria bacilliformis ATCC BAA-1200</name>
    <dbReference type="NCBI Taxonomy" id="888742"/>
    <lineage>
        <taxon>Bacteria</taxon>
        <taxon>Pseudomonadati</taxon>
        <taxon>Pseudomonadota</taxon>
        <taxon>Betaproteobacteria</taxon>
        <taxon>Neisseriales</taxon>
        <taxon>Neisseriaceae</taxon>
        <taxon>Neisseria</taxon>
    </lineage>
</organism>
<keyword evidence="2" id="KW-1185">Reference proteome</keyword>
<sequence length="43" mass="4774">MCGASHARGFCVAVVLEAFGNTKGRLKSRKTDFIVEQNKRYPS</sequence>